<accession>A0A4R3L2B3</accession>
<dbReference type="OrthoDB" id="9911042at2"/>
<comment type="caution">
    <text evidence="1">The sequence shown here is derived from an EMBL/GenBank/DDBJ whole genome shotgun (WGS) entry which is preliminary data.</text>
</comment>
<sequence length="90" mass="11072">MEKIVQSIPKWVKKDIAIEVMAEMLADQRQLIREEERKPNPDLHQIQQLYIQKRKLLKERKEMYFGNQEIIQKILIQYGEKVRQKYMEEK</sequence>
<protein>
    <submittedName>
        <fullName evidence="1">Uncharacterized protein</fullName>
    </submittedName>
</protein>
<proteinExistence type="predicted"/>
<dbReference type="EMBL" id="SMAG01000006">
    <property type="protein sequence ID" value="TCS93589.1"/>
    <property type="molecule type" value="Genomic_DNA"/>
</dbReference>
<dbReference type="Proteomes" id="UP000294937">
    <property type="component" value="Unassembled WGS sequence"/>
</dbReference>
<organism evidence="1 2">
    <name type="scientific">Hazenella coriacea</name>
    <dbReference type="NCBI Taxonomy" id="1179467"/>
    <lineage>
        <taxon>Bacteria</taxon>
        <taxon>Bacillati</taxon>
        <taxon>Bacillota</taxon>
        <taxon>Bacilli</taxon>
        <taxon>Bacillales</taxon>
        <taxon>Thermoactinomycetaceae</taxon>
        <taxon>Hazenella</taxon>
    </lineage>
</organism>
<keyword evidence="2" id="KW-1185">Reference proteome</keyword>
<dbReference type="RefSeq" id="WP_131925435.1">
    <property type="nucleotide sequence ID" value="NZ_SMAG01000006.1"/>
</dbReference>
<reference evidence="1 2" key="1">
    <citation type="submission" date="2019-03" db="EMBL/GenBank/DDBJ databases">
        <title>Genomic Encyclopedia of Type Strains, Phase IV (KMG-IV): sequencing the most valuable type-strain genomes for metagenomic binning, comparative biology and taxonomic classification.</title>
        <authorList>
            <person name="Goeker M."/>
        </authorList>
    </citation>
    <scope>NUCLEOTIDE SEQUENCE [LARGE SCALE GENOMIC DNA]</scope>
    <source>
        <strain evidence="1 2">DSM 45707</strain>
    </source>
</reference>
<gene>
    <name evidence="1" type="ORF">EDD58_10622</name>
</gene>
<evidence type="ECO:0000313" key="2">
    <source>
        <dbReference type="Proteomes" id="UP000294937"/>
    </source>
</evidence>
<dbReference type="AlphaFoldDB" id="A0A4R3L2B3"/>
<evidence type="ECO:0000313" key="1">
    <source>
        <dbReference type="EMBL" id="TCS93589.1"/>
    </source>
</evidence>
<name>A0A4R3L2B3_9BACL</name>